<keyword evidence="1" id="KW-1133">Transmembrane helix</keyword>
<sequence length="124" mass="13001">MAQDNDDPDLLPLVVVAATLVATGTALSSTRLLFGLLAILAGFILLVPAIVRMVQRQRGQIDERTRGRLNVWAVVLVFGMMLAGGGATLSAVYPPMIGLGIAIGGGVLCCVGGWRLIVGSDWRD</sequence>
<proteinExistence type="predicted"/>
<keyword evidence="1" id="KW-0812">Transmembrane</keyword>
<dbReference type="Proteomes" id="UP001220964">
    <property type="component" value="Unassembled WGS sequence"/>
</dbReference>
<reference evidence="2" key="1">
    <citation type="submission" date="2023-03" db="EMBL/GenBank/DDBJ databases">
        <title>Multiphase analysis and comparison of six strains from genera Psychromarinibacter, Lutimaribacter, and Maritimibacter, including a novel species: Psychromarinibacter sediminicola sp. nov.</title>
        <authorList>
            <person name="Wang Y.-H."/>
            <person name="Ye M.-Q."/>
            <person name="Du Z.-J."/>
        </authorList>
    </citation>
    <scope>NUCLEOTIDE SEQUENCE</scope>
    <source>
        <strain evidence="2">C21-152</strain>
    </source>
</reference>
<dbReference type="RefSeq" id="WP_275569685.1">
    <property type="nucleotide sequence ID" value="NZ_JARGYC010000105.1"/>
</dbReference>
<evidence type="ECO:0000313" key="2">
    <source>
        <dbReference type="EMBL" id="MDF0603568.1"/>
    </source>
</evidence>
<protein>
    <submittedName>
        <fullName evidence="2">Uncharacterized protein</fullName>
    </submittedName>
</protein>
<feature type="transmembrane region" description="Helical" evidence="1">
    <location>
        <begin position="33"/>
        <end position="51"/>
    </location>
</feature>
<evidence type="ECO:0000313" key="3">
    <source>
        <dbReference type="Proteomes" id="UP001220964"/>
    </source>
</evidence>
<dbReference type="EMBL" id="JARGYC010000105">
    <property type="protein sequence ID" value="MDF0603568.1"/>
    <property type="molecule type" value="Genomic_DNA"/>
</dbReference>
<keyword evidence="1" id="KW-0472">Membrane</keyword>
<accession>A0AAE3NU49</accession>
<dbReference type="AlphaFoldDB" id="A0AAE3NU49"/>
<organism evidence="2 3">
    <name type="scientific">Psychromarinibacter sediminicola</name>
    <dbReference type="NCBI Taxonomy" id="3033385"/>
    <lineage>
        <taxon>Bacteria</taxon>
        <taxon>Pseudomonadati</taxon>
        <taxon>Pseudomonadota</taxon>
        <taxon>Alphaproteobacteria</taxon>
        <taxon>Rhodobacterales</taxon>
        <taxon>Paracoccaceae</taxon>
        <taxon>Psychromarinibacter</taxon>
    </lineage>
</organism>
<name>A0AAE3NU49_9RHOB</name>
<feature type="transmembrane region" description="Helical" evidence="1">
    <location>
        <begin position="71"/>
        <end position="93"/>
    </location>
</feature>
<evidence type="ECO:0000256" key="1">
    <source>
        <dbReference type="SAM" id="Phobius"/>
    </source>
</evidence>
<comment type="caution">
    <text evidence="2">The sequence shown here is derived from an EMBL/GenBank/DDBJ whole genome shotgun (WGS) entry which is preliminary data.</text>
</comment>
<keyword evidence="3" id="KW-1185">Reference proteome</keyword>
<gene>
    <name evidence="2" type="ORF">P1J78_22820</name>
</gene>
<feature type="transmembrane region" description="Helical" evidence="1">
    <location>
        <begin position="99"/>
        <end position="118"/>
    </location>
</feature>